<dbReference type="GO" id="GO:0006400">
    <property type="term" value="P:tRNA modification"/>
    <property type="evidence" value="ECO:0007669"/>
    <property type="project" value="TreeGrafter"/>
</dbReference>
<feature type="domain" description="tRNA pseudouridylate synthase B C-terminal" evidence="7">
    <location>
        <begin position="230"/>
        <end position="261"/>
    </location>
</feature>
<dbReference type="GO" id="GO:1990481">
    <property type="term" value="P:mRNA pseudouridine synthesis"/>
    <property type="evidence" value="ECO:0007669"/>
    <property type="project" value="TreeGrafter"/>
</dbReference>
<dbReference type="Pfam" id="PF16198">
    <property type="entry name" value="TruB_C_2"/>
    <property type="match status" value="1"/>
</dbReference>
<evidence type="ECO:0000313" key="9">
    <source>
        <dbReference type="Proteomes" id="UP000268162"/>
    </source>
</evidence>
<keyword evidence="4" id="KW-0819">tRNA processing</keyword>
<dbReference type="AlphaFoldDB" id="A0A4Q0A0D5"/>
<dbReference type="Gene3D" id="3.30.2350.10">
    <property type="entry name" value="Pseudouridine synthase"/>
    <property type="match status" value="1"/>
</dbReference>
<dbReference type="Pfam" id="PF01509">
    <property type="entry name" value="TruB_N"/>
    <property type="match status" value="1"/>
</dbReference>
<keyword evidence="9" id="KW-1185">Reference proteome</keyword>
<comment type="catalytic activity">
    <reaction evidence="1">
        <text>a uridine in mRNA = a pseudouridine in mRNA</text>
        <dbReference type="Rhea" id="RHEA:56644"/>
        <dbReference type="Rhea" id="RHEA-COMP:14658"/>
        <dbReference type="Rhea" id="RHEA-COMP:14659"/>
        <dbReference type="ChEBI" id="CHEBI:65314"/>
        <dbReference type="ChEBI" id="CHEBI:65315"/>
    </reaction>
</comment>
<accession>A0A4Q0A0D5</accession>
<dbReference type="Proteomes" id="UP000268162">
    <property type="component" value="Unassembled WGS sequence"/>
</dbReference>
<evidence type="ECO:0000256" key="2">
    <source>
        <dbReference type="ARBA" id="ARBA00008999"/>
    </source>
</evidence>
<evidence type="ECO:0000259" key="7">
    <source>
        <dbReference type="Pfam" id="PF16198"/>
    </source>
</evidence>
<dbReference type="GO" id="GO:0003723">
    <property type="term" value="F:RNA binding"/>
    <property type="evidence" value="ECO:0007669"/>
    <property type="project" value="InterPro"/>
</dbReference>
<evidence type="ECO:0000256" key="5">
    <source>
        <dbReference type="ARBA" id="ARBA00023235"/>
    </source>
</evidence>
<dbReference type="InterPro" id="IPR020103">
    <property type="entry name" value="PsdUridine_synth_cat_dom_sf"/>
</dbReference>
<evidence type="ECO:0000256" key="4">
    <source>
        <dbReference type="ARBA" id="ARBA00022694"/>
    </source>
</evidence>
<dbReference type="InterPro" id="IPR002501">
    <property type="entry name" value="PsdUridine_synth_N"/>
</dbReference>
<dbReference type="STRING" id="215637.A0A4Q0A0D5"/>
<gene>
    <name evidence="8" type="ORF">BJ085DRAFT_21257</name>
</gene>
<name>A0A4Q0A0D5_9FUNG</name>
<evidence type="ECO:0000256" key="1">
    <source>
        <dbReference type="ARBA" id="ARBA00001166"/>
    </source>
</evidence>
<protein>
    <recommendedName>
        <fullName evidence="3">tRNA pseudouridine(55) synthase</fullName>
        <ecNumber evidence="3">5.4.99.25</ecNumber>
    </recommendedName>
</protein>
<sequence>MSGLPSRLVQPAKKKHRLKIGHGGTLDPLASGVLLVGFGDACKLSHDFQECYKTYVATAVFGVGTDSYDMDGKIISKGNPQSISDTHLRNALQKFTGVIMQRPPLHSAIQVNGVRLYDYARSGQTFSEPIMERTTRIRRIDLDLFDTAPDLTTLSPVLKAVDQMVQYRKQREGETPDESVSLLEAAVRDSDLPSPIICGISQSVENIVPHLQGLPAFRITVEAAGGTYIRSLVRDIGEYLGCPATLIDLVRTRQGDYALDETTPNLLQCRDPRVIDRQLVPFKKESISGQLAEF</sequence>
<dbReference type="PANTHER" id="PTHR13767:SF2">
    <property type="entry name" value="PSEUDOURIDYLATE SYNTHASE TRUB1"/>
    <property type="match status" value="1"/>
</dbReference>
<keyword evidence="5" id="KW-0413">Isomerase</keyword>
<dbReference type="GO" id="GO:0005634">
    <property type="term" value="C:nucleus"/>
    <property type="evidence" value="ECO:0007669"/>
    <property type="project" value="TreeGrafter"/>
</dbReference>
<feature type="domain" description="Pseudouridine synthase II N-terminal" evidence="6">
    <location>
        <begin position="18"/>
        <end position="145"/>
    </location>
</feature>
<proteinExistence type="inferred from homology"/>
<evidence type="ECO:0000256" key="3">
    <source>
        <dbReference type="ARBA" id="ARBA00012787"/>
    </source>
</evidence>
<reference evidence="9" key="1">
    <citation type="journal article" date="2018" name="Nat. Microbiol.">
        <title>Leveraging single-cell genomics to expand the fungal tree of life.</title>
        <authorList>
            <person name="Ahrendt S.R."/>
            <person name="Quandt C.A."/>
            <person name="Ciobanu D."/>
            <person name="Clum A."/>
            <person name="Salamov A."/>
            <person name="Andreopoulos B."/>
            <person name="Cheng J.F."/>
            <person name="Woyke T."/>
            <person name="Pelin A."/>
            <person name="Henrissat B."/>
            <person name="Reynolds N.K."/>
            <person name="Benny G.L."/>
            <person name="Smith M.E."/>
            <person name="James T.Y."/>
            <person name="Grigoriev I.V."/>
        </authorList>
    </citation>
    <scope>NUCLEOTIDE SEQUENCE [LARGE SCALE GENOMIC DNA]</scope>
    <source>
        <strain evidence="9">RSA 468</strain>
    </source>
</reference>
<evidence type="ECO:0000313" key="8">
    <source>
        <dbReference type="EMBL" id="RKP39495.1"/>
    </source>
</evidence>
<dbReference type="GO" id="GO:0160148">
    <property type="term" value="F:tRNA pseudouridine(55) synthase activity"/>
    <property type="evidence" value="ECO:0007669"/>
    <property type="project" value="UniProtKB-EC"/>
</dbReference>
<comment type="similarity">
    <text evidence="2">Belongs to the pseudouridine synthase TruB family.</text>
</comment>
<dbReference type="InterPro" id="IPR014780">
    <property type="entry name" value="tRNA_psdUridine_synth_TruB"/>
</dbReference>
<dbReference type="PANTHER" id="PTHR13767">
    <property type="entry name" value="TRNA-PSEUDOURIDINE SYNTHASE"/>
    <property type="match status" value="1"/>
</dbReference>
<dbReference type="InterPro" id="IPR032819">
    <property type="entry name" value="TruB_C"/>
</dbReference>
<organism evidence="8 9">
    <name type="scientific">Dimargaris cristalligena</name>
    <dbReference type="NCBI Taxonomy" id="215637"/>
    <lineage>
        <taxon>Eukaryota</taxon>
        <taxon>Fungi</taxon>
        <taxon>Fungi incertae sedis</taxon>
        <taxon>Zoopagomycota</taxon>
        <taxon>Kickxellomycotina</taxon>
        <taxon>Dimargaritomycetes</taxon>
        <taxon>Dimargaritales</taxon>
        <taxon>Dimargaritaceae</taxon>
        <taxon>Dimargaris</taxon>
    </lineage>
</organism>
<evidence type="ECO:0000259" key="6">
    <source>
        <dbReference type="Pfam" id="PF01509"/>
    </source>
</evidence>
<dbReference type="EC" id="5.4.99.25" evidence="3"/>
<dbReference type="SUPFAM" id="SSF55120">
    <property type="entry name" value="Pseudouridine synthase"/>
    <property type="match status" value="1"/>
</dbReference>
<dbReference type="EMBL" id="ML002267">
    <property type="protein sequence ID" value="RKP39495.1"/>
    <property type="molecule type" value="Genomic_DNA"/>
</dbReference>